<organism evidence="5 6">
    <name type="scientific">Thermothielavioides terrestris</name>
    <dbReference type="NCBI Taxonomy" id="2587410"/>
    <lineage>
        <taxon>Eukaryota</taxon>
        <taxon>Fungi</taxon>
        <taxon>Dikarya</taxon>
        <taxon>Ascomycota</taxon>
        <taxon>Pezizomycotina</taxon>
        <taxon>Sordariomycetes</taxon>
        <taxon>Sordariomycetidae</taxon>
        <taxon>Sordariales</taxon>
        <taxon>Chaetomiaceae</taxon>
        <taxon>Thermothielavioides</taxon>
    </lineage>
</organism>
<evidence type="ECO:0000313" key="6">
    <source>
        <dbReference type="Proteomes" id="UP000289323"/>
    </source>
</evidence>
<feature type="compositionally biased region" description="Low complexity" evidence="4">
    <location>
        <begin position="812"/>
        <end position="823"/>
    </location>
</feature>
<feature type="repeat" description="TPR" evidence="3">
    <location>
        <begin position="687"/>
        <end position="720"/>
    </location>
</feature>
<dbReference type="PANTHER" id="PTHR16193">
    <property type="entry name" value="TETRATRICOPEPTIDE REPEAT PROTEIN 27"/>
    <property type="match status" value="1"/>
</dbReference>
<proteinExistence type="predicted"/>
<gene>
    <name evidence="5" type="ORF">TT172_LOCUS6491</name>
</gene>
<feature type="compositionally biased region" description="Basic and acidic residues" evidence="4">
    <location>
        <begin position="782"/>
        <end position="792"/>
    </location>
</feature>
<dbReference type="Proteomes" id="UP000289323">
    <property type="component" value="Unassembled WGS sequence"/>
</dbReference>
<dbReference type="InterPro" id="IPR019734">
    <property type="entry name" value="TPR_rpt"/>
</dbReference>
<evidence type="ECO:0000256" key="2">
    <source>
        <dbReference type="ARBA" id="ARBA00022803"/>
    </source>
</evidence>
<sequence length="1066" mass="114738">MSPSSLGDWLREGRYVDVLLSEPAAALIAEFVAVLRGQQLAGAAPASSESESGSGPGSGPALLAGCERDVDGGSKITTGSPDAGTSSSSSSSSDRVAVGLAALNAFLQANVTGPPLDGRALRALQQRFLTFSAAAAGPEPQPLTRVELGRACRRALEVDGVECYEHVPLVEVFCLARHLLLLPLRKEEGAEAGAGGVGEAAGDGDRAARSAAWLALRVNVWHYKLLTQPSLGPGSVFNRSASWCDVPSLQAAVEKGLEQVEGEVWAGEGWSTQDRVRFLVEKANVCIMLGQDAKAREALRRATELSGFVYALSGALGKRTRFQQKSTSQLVVLAKSGQEAQTEDLQGNQAKPQALALNDDTLLETVEFTKEEDGRRTEAASELPPALNDLPPDDQPQLAPEDQIILLAEATLKDAFSPADSLTSEEILPFAVRVIGDKSTNWQIYTHALLVRSRIEVHRSRTVERGVLQMQAVVDQVIVDTAQSAEQAQQPEQDGGASASIPQIQITQEGDEGYKPAGQPTSFFPAPKPTETAPAQARLEYIHALSSPPRWHLETELAYAWTSVGSLVSALEIFKRLRLWAEVALCFASAAARDDEDGRGISGEAKAKAVLRWRLFRRTGTPLEQADASGAADEEVDLDRLKEADFRGPERHPPPPNAPRLWCILGDLENDPVHYERAWEISKHRFARAQKSLGEYYLQQKDLSRARDAYKKAVAVNRLSSELWNRLGDICLRLGDFSDAAEAFGRAIASSGNAVGGEDARTWSNLGSALYSLYVERVKELKQRKEQPKPEETSTSTTQKAEDENDDEDESTSPATTPAAADTAAKRRDDPATLLAQSLAAYKRGAAIARDNWRIWDNVITLAARLRPLPVPDLLQALRELVRIRRAEDALDADVLRLLLNEALLRHERPAQAAAAGAGAGGAGVGVYEPPRGSPQRAVCDFLEDAVVPLVTARSELWELVARARRAWRAAVGGTTGVAVSGGGGGGGGGDSGNWLEDAQGWKTVVDRTDELVSLLENYGAEVAEIGPRWKGKARSAVRSVMGKAKESWEGSAEWERLVALLEGLT</sequence>
<name>A0A446BNM2_9PEZI</name>
<dbReference type="PANTHER" id="PTHR16193:SF0">
    <property type="entry name" value="TETRATRICOPEPTIDE REPEAT PROTEIN 27"/>
    <property type="match status" value="1"/>
</dbReference>
<keyword evidence="2 3" id="KW-0802">TPR repeat</keyword>
<evidence type="ECO:0000256" key="1">
    <source>
        <dbReference type="ARBA" id="ARBA00022737"/>
    </source>
</evidence>
<dbReference type="Gene3D" id="1.25.40.10">
    <property type="entry name" value="Tetratricopeptide repeat domain"/>
    <property type="match status" value="1"/>
</dbReference>
<feature type="compositionally biased region" description="Low complexity" evidence="4">
    <location>
        <begin position="44"/>
        <end position="65"/>
    </location>
</feature>
<dbReference type="InterPro" id="IPR044244">
    <property type="entry name" value="TTC27/Emw1"/>
</dbReference>
<feature type="compositionally biased region" description="Basic and acidic residues" evidence="4">
    <location>
        <begin position="370"/>
        <end position="379"/>
    </location>
</feature>
<feature type="repeat" description="TPR" evidence="3">
    <location>
        <begin position="721"/>
        <end position="754"/>
    </location>
</feature>
<keyword evidence="1" id="KW-0677">Repeat</keyword>
<evidence type="ECO:0000313" key="5">
    <source>
        <dbReference type="EMBL" id="SPQ24072.1"/>
    </source>
</evidence>
<feature type="region of interest" description="Disordered" evidence="4">
    <location>
        <begin position="44"/>
        <end position="66"/>
    </location>
</feature>
<accession>A0A446BNM2</accession>
<reference evidence="5 6" key="1">
    <citation type="submission" date="2018-04" db="EMBL/GenBank/DDBJ databases">
        <authorList>
            <person name="Huttner S."/>
            <person name="Dainat J."/>
        </authorList>
    </citation>
    <scope>NUCLEOTIDE SEQUENCE [LARGE SCALE GENOMIC DNA]</scope>
</reference>
<dbReference type="AlphaFoldDB" id="A0A446BNM2"/>
<evidence type="ECO:0000256" key="4">
    <source>
        <dbReference type="SAM" id="MobiDB-lite"/>
    </source>
</evidence>
<protein>
    <submittedName>
        <fullName evidence="5">142e7d75-05e9-4bb5-8d55-d47c23d5e528</fullName>
    </submittedName>
</protein>
<dbReference type="EMBL" id="OUUZ01000011">
    <property type="protein sequence ID" value="SPQ24072.1"/>
    <property type="molecule type" value="Genomic_DNA"/>
</dbReference>
<feature type="compositionally biased region" description="Low complexity" evidence="4">
    <location>
        <begin position="382"/>
        <end position="391"/>
    </location>
</feature>
<dbReference type="Pfam" id="PF13432">
    <property type="entry name" value="TPR_16"/>
    <property type="match status" value="1"/>
</dbReference>
<dbReference type="PROSITE" id="PS50005">
    <property type="entry name" value="TPR"/>
    <property type="match status" value="2"/>
</dbReference>
<dbReference type="InterPro" id="IPR011990">
    <property type="entry name" value="TPR-like_helical_dom_sf"/>
</dbReference>
<feature type="region of interest" description="Disordered" evidence="4">
    <location>
        <begin position="782"/>
        <end position="829"/>
    </location>
</feature>
<evidence type="ECO:0000256" key="3">
    <source>
        <dbReference type="PROSITE-ProRule" id="PRU00339"/>
    </source>
</evidence>
<dbReference type="SUPFAM" id="SSF48452">
    <property type="entry name" value="TPR-like"/>
    <property type="match status" value="1"/>
</dbReference>
<feature type="region of interest" description="Disordered" evidence="4">
    <location>
        <begin position="370"/>
        <end position="391"/>
    </location>
</feature>
<dbReference type="SMART" id="SM00028">
    <property type="entry name" value="TPR"/>
    <property type="match status" value="3"/>
</dbReference>